<dbReference type="SMART" id="SM00387">
    <property type="entry name" value="HATPase_c"/>
    <property type="match status" value="1"/>
</dbReference>
<dbReference type="InterPro" id="IPR003594">
    <property type="entry name" value="HATPase_dom"/>
</dbReference>
<dbReference type="Pfam" id="PF00072">
    <property type="entry name" value="Response_reg"/>
    <property type="match status" value="1"/>
</dbReference>
<dbReference type="AlphaFoldDB" id="A0A0J8JIR5"/>
<dbReference type="InterPro" id="IPR011006">
    <property type="entry name" value="CheY-like_superfamily"/>
</dbReference>
<feature type="domain" description="Response regulatory" evidence="12">
    <location>
        <begin position="597"/>
        <end position="713"/>
    </location>
</feature>
<keyword evidence="4 9" id="KW-0597">Phosphoprotein</keyword>
<dbReference type="Pfam" id="PF00512">
    <property type="entry name" value="HisKA"/>
    <property type="match status" value="1"/>
</dbReference>
<dbReference type="PROSITE" id="PS50110">
    <property type="entry name" value="RESPONSE_REGULATORY"/>
    <property type="match status" value="1"/>
</dbReference>
<evidence type="ECO:0000256" key="8">
    <source>
        <dbReference type="ARBA" id="ARBA00023136"/>
    </source>
</evidence>
<dbReference type="OrthoDB" id="9810730at2"/>
<evidence type="ECO:0000256" key="9">
    <source>
        <dbReference type="PROSITE-ProRule" id="PRU00169"/>
    </source>
</evidence>
<dbReference type="PROSITE" id="PS50109">
    <property type="entry name" value="HIS_KIN"/>
    <property type="match status" value="1"/>
</dbReference>
<dbReference type="SUPFAM" id="SSF55874">
    <property type="entry name" value="ATPase domain of HSP90 chaperone/DNA topoisomerase II/histidine kinase"/>
    <property type="match status" value="1"/>
</dbReference>
<dbReference type="SMART" id="SM00388">
    <property type="entry name" value="HisKA"/>
    <property type="match status" value="1"/>
</dbReference>
<evidence type="ECO:0000259" key="11">
    <source>
        <dbReference type="PROSITE" id="PS50109"/>
    </source>
</evidence>
<keyword evidence="8 10" id="KW-0472">Membrane</keyword>
<feature type="modified residue" description="4-aspartylphosphate" evidence="9">
    <location>
        <position position="646"/>
    </location>
</feature>
<evidence type="ECO:0000256" key="5">
    <source>
        <dbReference type="ARBA" id="ARBA00022692"/>
    </source>
</evidence>
<dbReference type="Proteomes" id="UP000037600">
    <property type="component" value="Unassembled WGS sequence"/>
</dbReference>
<dbReference type="InterPro" id="IPR004358">
    <property type="entry name" value="Sig_transdc_His_kin-like_C"/>
</dbReference>
<evidence type="ECO:0000256" key="7">
    <source>
        <dbReference type="ARBA" id="ARBA00023012"/>
    </source>
</evidence>
<accession>A0A0J8JIR5</accession>
<comment type="caution">
    <text evidence="13">The sequence shown here is derived from an EMBL/GenBank/DDBJ whole genome shotgun (WGS) entry which is preliminary data.</text>
</comment>
<dbReference type="InterPro" id="IPR036097">
    <property type="entry name" value="HisK_dim/P_sf"/>
</dbReference>
<feature type="domain" description="Histidine kinase" evidence="11">
    <location>
        <begin position="247"/>
        <end position="465"/>
    </location>
</feature>
<dbReference type="PANTHER" id="PTHR45339:SF1">
    <property type="entry name" value="HYBRID SIGNAL TRANSDUCTION HISTIDINE KINASE J"/>
    <property type="match status" value="1"/>
</dbReference>
<keyword evidence="5 10" id="KW-0812">Transmembrane</keyword>
<protein>
    <recommendedName>
        <fullName evidence="3">histidine kinase</fullName>
        <ecNumber evidence="3">2.7.13.3</ecNumber>
    </recommendedName>
</protein>
<organism evidence="13 14">
    <name type="scientific">Catenovulum maritimum</name>
    <dbReference type="NCBI Taxonomy" id="1513271"/>
    <lineage>
        <taxon>Bacteria</taxon>
        <taxon>Pseudomonadati</taxon>
        <taxon>Pseudomonadota</taxon>
        <taxon>Gammaproteobacteria</taxon>
        <taxon>Alteromonadales</taxon>
        <taxon>Alteromonadaceae</taxon>
        <taxon>Catenovulum</taxon>
    </lineage>
</organism>
<dbReference type="InterPro" id="IPR003661">
    <property type="entry name" value="HisK_dim/P_dom"/>
</dbReference>
<dbReference type="PRINTS" id="PR00344">
    <property type="entry name" value="BCTRLSENSOR"/>
</dbReference>
<dbReference type="Pfam" id="PF02518">
    <property type="entry name" value="HATPase_c"/>
    <property type="match status" value="1"/>
</dbReference>
<dbReference type="CDD" id="cd00082">
    <property type="entry name" value="HisKA"/>
    <property type="match status" value="1"/>
</dbReference>
<dbReference type="CDD" id="cd17546">
    <property type="entry name" value="REC_hyHK_CKI1_RcsC-like"/>
    <property type="match status" value="1"/>
</dbReference>
<dbReference type="InterPro" id="IPR029095">
    <property type="entry name" value="NarX-like_N"/>
</dbReference>
<sequence>MPEFTTSIFNKIKFHYRLAIGIILVVTTASSLFVFYYVEQQDDFAYYINMAGKQRMLSQKISLHASYYLHANNEQIRQQNENLLRVSLDELKSNHTHLKQEVSLSLFNGVHFSQITQLYQNDNNGINSLLHDFYLDVDRLLETNAHSGYQLLFQLEQMESLLQSLNQVVNLYEKQAAESISQLKLIKILIILLVIFILLAELKYIFQPLNKLVITSIKAIEKHKAEVERAKQKIELANDLKTHLLSNISHEVRTPLNGVIGMLKIIEENPYQLQTNIVKAQHSARDLLKILDSLMKFSELERDLVVLKKQPFNLFKLVDEVSEPYLASCQLRDINFEISVTENTPIWLQSDAKAIAQVLDNILSNAVKFTERGRVSLDISFLSKNKFQTLIIEVHDTGVGIAQSVLDSIINEKYYPEKDVNRKFSGCGVGLSIVNKLVNLLDGQIRMSSQLGKGTDTSIIIPVMPCLADSRLSEYQTNLIKQLKIILVTQNPLQAYYYQSLLNQLNCQVELVEDTSLEQFTAARADIVLFDFDLIPYVPSLDDKIRWIALGQTSDSTRFNKLDYIAKFSDSKALLAAIFRSQASLDSDQFLTWVNRKILVAEDNHINQEVIKNLLESFKLNVDLVFDGQQAIDAVQAKKYDLIFMDLQMPVLDGLSATKVIKRIDERKNTPIVALTAHAFRADEEICYQAGMDDYLTKPIEVEELKLVLSRFLG</sequence>
<gene>
    <name evidence="13" type="ORF">XM47_14715</name>
</gene>
<keyword evidence="6 10" id="KW-1133">Transmembrane helix</keyword>
<dbReference type="SUPFAM" id="SSF47384">
    <property type="entry name" value="Homodimeric domain of signal transducing histidine kinase"/>
    <property type="match status" value="1"/>
</dbReference>
<feature type="transmembrane region" description="Helical" evidence="10">
    <location>
        <begin position="185"/>
        <end position="206"/>
    </location>
</feature>
<dbReference type="GO" id="GO:0000155">
    <property type="term" value="F:phosphorelay sensor kinase activity"/>
    <property type="evidence" value="ECO:0007669"/>
    <property type="project" value="InterPro"/>
</dbReference>
<dbReference type="Pfam" id="PF13675">
    <property type="entry name" value="PilJ"/>
    <property type="match status" value="1"/>
</dbReference>
<proteinExistence type="predicted"/>
<dbReference type="InterPro" id="IPR001789">
    <property type="entry name" value="Sig_transdc_resp-reg_receiver"/>
</dbReference>
<dbReference type="RefSeq" id="WP_048694103.1">
    <property type="nucleotide sequence ID" value="NZ_KQ130498.1"/>
</dbReference>
<keyword evidence="7" id="KW-0902">Two-component regulatory system</keyword>
<dbReference type="EC" id="2.7.13.3" evidence="3"/>
<evidence type="ECO:0000256" key="10">
    <source>
        <dbReference type="SAM" id="Phobius"/>
    </source>
</evidence>
<evidence type="ECO:0000256" key="6">
    <source>
        <dbReference type="ARBA" id="ARBA00022989"/>
    </source>
</evidence>
<dbReference type="Gene3D" id="3.30.565.10">
    <property type="entry name" value="Histidine kinase-like ATPase, C-terminal domain"/>
    <property type="match status" value="1"/>
</dbReference>
<dbReference type="SUPFAM" id="SSF52172">
    <property type="entry name" value="CheY-like"/>
    <property type="match status" value="1"/>
</dbReference>
<dbReference type="STRING" id="1513271.XM47_14715"/>
<dbReference type="InterPro" id="IPR036890">
    <property type="entry name" value="HATPase_C_sf"/>
</dbReference>
<evidence type="ECO:0000313" key="13">
    <source>
        <dbReference type="EMBL" id="KMT64351.1"/>
    </source>
</evidence>
<keyword evidence="14" id="KW-1185">Reference proteome</keyword>
<comment type="catalytic activity">
    <reaction evidence="1">
        <text>ATP + protein L-histidine = ADP + protein N-phospho-L-histidine.</text>
        <dbReference type="EC" id="2.7.13.3"/>
    </reaction>
</comment>
<dbReference type="EMBL" id="LAZL01000026">
    <property type="protein sequence ID" value="KMT64351.1"/>
    <property type="molecule type" value="Genomic_DNA"/>
</dbReference>
<dbReference type="SMART" id="SM00448">
    <property type="entry name" value="REC"/>
    <property type="match status" value="1"/>
</dbReference>
<dbReference type="Gene3D" id="3.40.50.2300">
    <property type="match status" value="1"/>
</dbReference>
<dbReference type="GO" id="GO:0016020">
    <property type="term" value="C:membrane"/>
    <property type="evidence" value="ECO:0007669"/>
    <property type="project" value="UniProtKB-SubCell"/>
</dbReference>
<evidence type="ECO:0000256" key="2">
    <source>
        <dbReference type="ARBA" id="ARBA00004141"/>
    </source>
</evidence>
<dbReference type="PANTHER" id="PTHR45339">
    <property type="entry name" value="HYBRID SIGNAL TRANSDUCTION HISTIDINE KINASE J"/>
    <property type="match status" value="1"/>
</dbReference>
<evidence type="ECO:0000256" key="1">
    <source>
        <dbReference type="ARBA" id="ARBA00000085"/>
    </source>
</evidence>
<feature type="transmembrane region" description="Helical" evidence="10">
    <location>
        <begin position="14"/>
        <end position="38"/>
    </location>
</feature>
<evidence type="ECO:0000313" key="14">
    <source>
        <dbReference type="Proteomes" id="UP000037600"/>
    </source>
</evidence>
<name>A0A0J8JIR5_9ALTE</name>
<evidence type="ECO:0000256" key="4">
    <source>
        <dbReference type="ARBA" id="ARBA00022553"/>
    </source>
</evidence>
<comment type="subcellular location">
    <subcellularLocation>
        <location evidence="2">Membrane</location>
        <topology evidence="2">Multi-pass membrane protein</topology>
    </subcellularLocation>
</comment>
<dbReference type="InterPro" id="IPR005467">
    <property type="entry name" value="His_kinase_dom"/>
</dbReference>
<reference evidence="13 14" key="1">
    <citation type="submission" date="2015-04" db="EMBL/GenBank/DDBJ databases">
        <title>Draft Genome Sequence of the Novel Agar-Digesting Marine Bacterium Q1.</title>
        <authorList>
            <person name="Li Y."/>
            <person name="Li D."/>
            <person name="Chen G."/>
            <person name="Du Z."/>
        </authorList>
    </citation>
    <scope>NUCLEOTIDE SEQUENCE [LARGE SCALE GENOMIC DNA]</scope>
    <source>
        <strain evidence="13 14">Q1</strain>
    </source>
</reference>
<dbReference type="Gene3D" id="1.10.287.130">
    <property type="match status" value="1"/>
</dbReference>
<evidence type="ECO:0000256" key="3">
    <source>
        <dbReference type="ARBA" id="ARBA00012438"/>
    </source>
</evidence>
<evidence type="ECO:0000259" key="12">
    <source>
        <dbReference type="PROSITE" id="PS50110"/>
    </source>
</evidence>